<dbReference type="GO" id="GO:0005886">
    <property type="term" value="C:plasma membrane"/>
    <property type="evidence" value="ECO:0007669"/>
    <property type="project" value="TreeGrafter"/>
</dbReference>
<feature type="transmembrane region" description="Helical" evidence="8">
    <location>
        <begin position="336"/>
        <end position="358"/>
    </location>
</feature>
<dbReference type="OrthoDB" id="6081814at2759"/>
<reference evidence="12" key="3">
    <citation type="submission" date="2015-06" db="UniProtKB">
        <authorList>
            <consortium name="EnsemblMetazoa"/>
        </authorList>
    </citation>
    <scope>IDENTIFICATION</scope>
</reference>
<keyword evidence="3 8" id="KW-1133">Transmembrane helix</keyword>
<feature type="transmembrane region" description="Helical" evidence="8">
    <location>
        <begin position="157"/>
        <end position="177"/>
    </location>
</feature>
<evidence type="ECO:0000313" key="12">
    <source>
        <dbReference type="EnsemblMetazoa" id="CapteP207680"/>
    </source>
</evidence>
<dbReference type="InterPro" id="IPR000276">
    <property type="entry name" value="GPCR_Rhodpsn"/>
</dbReference>
<dbReference type="HOGENOM" id="CLU_009579_24_0_1"/>
<gene>
    <name evidence="11" type="ORF">CAPTEDRAFT_207680</name>
</gene>
<sequence>MICKPRFLLLPLLVFALRGRISSTQESTSPTSVAHNLTHKAHDTITVANDDNIDVNEIKFQFWEYRAGLLFQAYGGIVVVILGFFGNILTLAVLTTSYSMNSSTIFLIHLAASDLGVICVGQLSRTFPRSWTGYDTASQHPWMCKLWFFINHSFKTISGWTLAAVTIERVIVVYMPLKAKRYCTKDRAKLAIVIIDILCMGSYLHYFWTYGSTYDSFGNLEAGCTIMKHIPELSFYITQVRPWQDLFMRTGGPFFVLLVCNCLIVAKLIQHRKDREVMTRGSDPNGSQTTSMMRMLLTVSFAFLCLISPMQIMYLIDRSDPYGWVITERWQAAVSLRWGVAVPLYYLNHAINFLLYCLSGREFRRALVVMFRKMSVKCGNKEMTDVSSQFSVATVSSTMDKCV</sequence>
<keyword evidence="13" id="KW-1185">Reference proteome</keyword>
<feature type="domain" description="G-protein coupled receptors family 1 profile" evidence="10">
    <location>
        <begin position="86"/>
        <end position="356"/>
    </location>
</feature>
<feature type="transmembrane region" description="Helical" evidence="8">
    <location>
        <begin position="295"/>
        <end position="316"/>
    </location>
</feature>
<evidence type="ECO:0000256" key="3">
    <source>
        <dbReference type="ARBA" id="ARBA00022989"/>
    </source>
</evidence>
<keyword evidence="4" id="KW-0297">G-protein coupled receptor</keyword>
<proteinExistence type="predicted"/>
<feature type="transmembrane region" description="Helical" evidence="8">
    <location>
        <begin position="73"/>
        <end position="94"/>
    </location>
</feature>
<keyword evidence="2 8" id="KW-0812">Transmembrane</keyword>
<feature type="chain" id="PRO_5008788640" description="G-protein coupled receptors family 1 profile domain-containing protein" evidence="9">
    <location>
        <begin position="24"/>
        <end position="403"/>
    </location>
</feature>
<keyword evidence="6" id="KW-0675">Receptor</keyword>
<evidence type="ECO:0000256" key="8">
    <source>
        <dbReference type="SAM" id="Phobius"/>
    </source>
</evidence>
<evidence type="ECO:0000313" key="13">
    <source>
        <dbReference type="Proteomes" id="UP000014760"/>
    </source>
</evidence>
<evidence type="ECO:0000259" key="10">
    <source>
        <dbReference type="PROSITE" id="PS50262"/>
    </source>
</evidence>
<dbReference type="Pfam" id="PF00001">
    <property type="entry name" value="7tm_1"/>
    <property type="match status" value="1"/>
</dbReference>
<evidence type="ECO:0000256" key="1">
    <source>
        <dbReference type="ARBA" id="ARBA00004141"/>
    </source>
</evidence>
<dbReference type="AlphaFoldDB" id="R7V2F8"/>
<dbReference type="InterPro" id="IPR017452">
    <property type="entry name" value="GPCR_Rhodpsn_7TM"/>
</dbReference>
<dbReference type="PROSITE" id="PS50262">
    <property type="entry name" value="G_PROTEIN_RECEP_F1_2"/>
    <property type="match status" value="1"/>
</dbReference>
<dbReference type="PANTHER" id="PTHR24243">
    <property type="entry name" value="G-PROTEIN COUPLED RECEPTOR"/>
    <property type="match status" value="1"/>
</dbReference>
<dbReference type="Gene3D" id="1.20.1070.10">
    <property type="entry name" value="Rhodopsin 7-helix transmembrane proteins"/>
    <property type="match status" value="1"/>
</dbReference>
<dbReference type="EMBL" id="AMQN01006214">
    <property type="status" value="NOT_ANNOTATED_CDS"/>
    <property type="molecule type" value="Genomic_DNA"/>
</dbReference>
<dbReference type="STRING" id="283909.R7V2F8"/>
<comment type="subcellular location">
    <subcellularLocation>
        <location evidence="1">Membrane</location>
        <topology evidence="1">Multi-pass membrane protein</topology>
    </subcellularLocation>
</comment>
<feature type="signal peptide" evidence="9">
    <location>
        <begin position="1"/>
        <end position="23"/>
    </location>
</feature>
<dbReference type="GO" id="GO:0004930">
    <property type="term" value="F:G protein-coupled receptor activity"/>
    <property type="evidence" value="ECO:0007669"/>
    <property type="project" value="UniProtKB-KW"/>
</dbReference>
<protein>
    <recommendedName>
        <fullName evidence="10">G-protein coupled receptors family 1 profile domain-containing protein</fullName>
    </recommendedName>
</protein>
<dbReference type="EMBL" id="KB297837">
    <property type="protein sequence ID" value="ELU09891.1"/>
    <property type="molecule type" value="Genomic_DNA"/>
</dbReference>
<evidence type="ECO:0000256" key="6">
    <source>
        <dbReference type="ARBA" id="ARBA00023170"/>
    </source>
</evidence>
<dbReference type="Proteomes" id="UP000014760">
    <property type="component" value="Unassembled WGS sequence"/>
</dbReference>
<reference evidence="11 13" key="2">
    <citation type="journal article" date="2013" name="Nature">
        <title>Insights into bilaterian evolution from three spiralian genomes.</title>
        <authorList>
            <person name="Simakov O."/>
            <person name="Marletaz F."/>
            <person name="Cho S.J."/>
            <person name="Edsinger-Gonzales E."/>
            <person name="Havlak P."/>
            <person name="Hellsten U."/>
            <person name="Kuo D.H."/>
            <person name="Larsson T."/>
            <person name="Lv J."/>
            <person name="Arendt D."/>
            <person name="Savage R."/>
            <person name="Osoegawa K."/>
            <person name="de Jong P."/>
            <person name="Grimwood J."/>
            <person name="Chapman J.A."/>
            <person name="Shapiro H."/>
            <person name="Aerts A."/>
            <person name="Otillar R.P."/>
            <person name="Terry A.Y."/>
            <person name="Boore J.L."/>
            <person name="Grigoriev I.V."/>
            <person name="Lindberg D.R."/>
            <person name="Seaver E.C."/>
            <person name="Weisblat D.A."/>
            <person name="Putnam N.H."/>
            <person name="Rokhsar D.S."/>
        </authorList>
    </citation>
    <scope>NUCLEOTIDE SEQUENCE</scope>
    <source>
        <strain evidence="11 13">I ESC-2004</strain>
    </source>
</reference>
<keyword evidence="5 8" id="KW-0472">Membrane</keyword>
<keyword evidence="7" id="KW-0807">Transducer</keyword>
<feature type="transmembrane region" description="Helical" evidence="8">
    <location>
        <begin position="106"/>
        <end position="124"/>
    </location>
</feature>
<keyword evidence="9" id="KW-0732">Signal</keyword>
<dbReference type="CDD" id="cd14978">
    <property type="entry name" value="7tmA_FMRFamide_R-like"/>
    <property type="match status" value="1"/>
</dbReference>
<evidence type="ECO:0000256" key="9">
    <source>
        <dbReference type="SAM" id="SignalP"/>
    </source>
</evidence>
<reference evidence="13" key="1">
    <citation type="submission" date="2012-12" db="EMBL/GenBank/DDBJ databases">
        <authorList>
            <person name="Hellsten U."/>
            <person name="Grimwood J."/>
            <person name="Chapman J.A."/>
            <person name="Shapiro H."/>
            <person name="Aerts A."/>
            <person name="Otillar R.P."/>
            <person name="Terry A.Y."/>
            <person name="Boore J.L."/>
            <person name="Simakov O."/>
            <person name="Marletaz F."/>
            <person name="Cho S.-J."/>
            <person name="Edsinger-Gonzales E."/>
            <person name="Havlak P."/>
            <person name="Kuo D.-H."/>
            <person name="Larsson T."/>
            <person name="Lv J."/>
            <person name="Arendt D."/>
            <person name="Savage R."/>
            <person name="Osoegawa K."/>
            <person name="de Jong P."/>
            <person name="Lindberg D.R."/>
            <person name="Seaver E.C."/>
            <person name="Weisblat D.A."/>
            <person name="Putnam N.H."/>
            <person name="Grigoriev I.V."/>
            <person name="Rokhsar D.S."/>
        </authorList>
    </citation>
    <scope>NUCLEOTIDE SEQUENCE</scope>
    <source>
        <strain evidence="13">I ESC-2004</strain>
    </source>
</reference>
<accession>R7V2F8</accession>
<dbReference type="PRINTS" id="PR00237">
    <property type="entry name" value="GPCRRHODOPSN"/>
</dbReference>
<evidence type="ECO:0000313" key="11">
    <source>
        <dbReference type="EMBL" id="ELU09891.1"/>
    </source>
</evidence>
<evidence type="ECO:0000256" key="2">
    <source>
        <dbReference type="ARBA" id="ARBA00022692"/>
    </source>
</evidence>
<feature type="transmembrane region" description="Helical" evidence="8">
    <location>
        <begin position="189"/>
        <end position="208"/>
    </location>
</feature>
<dbReference type="OMA" id="HITEESN"/>
<feature type="transmembrane region" description="Helical" evidence="8">
    <location>
        <begin position="251"/>
        <end position="269"/>
    </location>
</feature>
<dbReference type="SUPFAM" id="SSF81321">
    <property type="entry name" value="Family A G protein-coupled receptor-like"/>
    <property type="match status" value="1"/>
</dbReference>
<evidence type="ECO:0000256" key="4">
    <source>
        <dbReference type="ARBA" id="ARBA00023040"/>
    </source>
</evidence>
<evidence type="ECO:0000256" key="7">
    <source>
        <dbReference type="ARBA" id="ARBA00023224"/>
    </source>
</evidence>
<evidence type="ECO:0000256" key="5">
    <source>
        <dbReference type="ARBA" id="ARBA00023136"/>
    </source>
</evidence>
<dbReference type="EnsemblMetazoa" id="CapteT207680">
    <property type="protein sequence ID" value="CapteP207680"/>
    <property type="gene ID" value="CapteG207680"/>
</dbReference>
<organism evidence="11">
    <name type="scientific">Capitella teleta</name>
    <name type="common">Polychaete worm</name>
    <dbReference type="NCBI Taxonomy" id="283909"/>
    <lineage>
        <taxon>Eukaryota</taxon>
        <taxon>Metazoa</taxon>
        <taxon>Spiralia</taxon>
        <taxon>Lophotrochozoa</taxon>
        <taxon>Annelida</taxon>
        <taxon>Polychaeta</taxon>
        <taxon>Sedentaria</taxon>
        <taxon>Scolecida</taxon>
        <taxon>Capitellidae</taxon>
        <taxon>Capitella</taxon>
    </lineage>
</organism>
<name>R7V2F8_CAPTE</name>
<dbReference type="PANTHER" id="PTHR24243:SF230">
    <property type="entry name" value="G-PROTEIN COUPLED RECEPTORS FAMILY 1 PROFILE DOMAIN-CONTAINING PROTEIN"/>
    <property type="match status" value="1"/>
</dbReference>